<dbReference type="PROSITE" id="PS51462">
    <property type="entry name" value="NUDIX"/>
    <property type="match status" value="1"/>
</dbReference>
<evidence type="ECO:0000256" key="4">
    <source>
        <dbReference type="ARBA" id="ARBA00022801"/>
    </source>
</evidence>
<dbReference type="PANTHER" id="PTHR12992">
    <property type="entry name" value="NUDIX HYDROLASE"/>
    <property type="match status" value="1"/>
</dbReference>
<keyword evidence="6" id="KW-0464">Manganese</keyword>
<dbReference type="InterPro" id="IPR015797">
    <property type="entry name" value="NUDIX_hydrolase-like_dom_sf"/>
</dbReference>
<dbReference type="GO" id="GO:0010945">
    <property type="term" value="F:coenzyme A diphosphatase activity"/>
    <property type="evidence" value="ECO:0007669"/>
    <property type="project" value="InterPro"/>
</dbReference>
<name>A0A8J6HF74_TENMO</name>
<evidence type="ECO:0000256" key="2">
    <source>
        <dbReference type="ARBA" id="ARBA00001946"/>
    </source>
</evidence>
<sequence>MFSMTKIPLKNQLVQRCYSAFAAETIFDEENIRKTVAKFAKLQSAKQHANAPTKNAAVLVPLCVVDGRVSLLYTLRAANLKSHRGQVSFPGGMEDSADKNPEQTALRETQEELGIAQDRIEIWGKGNVIVSRGVASVLPVIGALKIRNISRDLRVNPGEVKEVFTVPLEVLCDPSHIRHTQFRTNYSLPVFTGGKRRIWGLTAIITHLFLKALMPRNIYDHTVKFVPPLRSSLPYRLL</sequence>
<proteinExistence type="predicted"/>
<dbReference type="InterPro" id="IPR000086">
    <property type="entry name" value="NUDIX_hydrolase_dom"/>
</dbReference>
<dbReference type="AlphaFoldDB" id="A0A8J6HF74"/>
<dbReference type="SUPFAM" id="SSF55811">
    <property type="entry name" value="Nudix"/>
    <property type="match status" value="1"/>
</dbReference>
<evidence type="ECO:0000256" key="6">
    <source>
        <dbReference type="ARBA" id="ARBA00023211"/>
    </source>
</evidence>
<dbReference type="Gene3D" id="3.90.79.10">
    <property type="entry name" value="Nucleoside Triphosphate Pyrophosphohydrolase"/>
    <property type="match status" value="1"/>
</dbReference>
<dbReference type="PANTHER" id="PTHR12992:SF11">
    <property type="entry name" value="MITOCHONDRIAL COENZYME A DIPHOSPHATASE NUDT8"/>
    <property type="match status" value="1"/>
</dbReference>
<keyword evidence="4" id="KW-0378">Hydrolase</keyword>
<evidence type="ECO:0000256" key="5">
    <source>
        <dbReference type="ARBA" id="ARBA00022842"/>
    </source>
</evidence>
<dbReference type="EMBL" id="JABDTM020025632">
    <property type="protein sequence ID" value="KAH0813032.1"/>
    <property type="molecule type" value="Genomic_DNA"/>
</dbReference>
<evidence type="ECO:0000313" key="8">
    <source>
        <dbReference type="EMBL" id="KAH0813032.1"/>
    </source>
</evidence>
<evidence type="ECO:0000313" key="9">
    <source>
        <dbReference type="Proteomes" id="UP000719412"/>
    </source>
</evidence>
<evidence type="ECO:0000259" key="7">
    <source>
        <dbReference type="PROSITE" id="PS51462"/>
    </source>
</evidence>
<keyword evidence="5" id="KW-0460">Magnesium</keyword>
<organism evidence="8 9">
    <name type="scientific">Tenebrio molitor</name>
    <name type="common">Yellow mealworm beetle</name>
    <dbReference type="NCBI Taxonomy" id="7067"/>
    <lineage>
        <taxon>Eukaryota</taxon>
        <taxon>Metazoa</taxon>
        <taxon>Ecdysozoa</taxon>
        <taxon>Arthropoda</taxon>
        <taxon>Hexapoda</taxon>
        <taxon>Insecta</taxon>
        <taxon>Pterygota</taxon>
        <taxon>Neoptera</taxon>
        <taxon>Endopterygota</taxon>
        <taxon>Coleoptera</taxon>
        <taxon>Polyphaga</taxon>
        <taxon>Cucujiformia</taxon>
        <taxon>Tenebrionidae</taxon>
        <taxon>Tenebrio</taxon>
    </lineage>
</organism>
<gene>
    <name evidence="8" type="ORF">GEV33_009759</name>
</gene>
<dbReference type="GO" id="GO:0046872">
    <property type="term" value="F:metal ion binding"/>
    <property type="evidence" value="ECO:0007669"/>
    <property type="project" value="UniProtKB-KW"/>
</dbReference>
<accession>A0A8J6HF74</accession>
<keyword evidence="9" id="KW-1185">Reference proteome</keyword>
<comment type="caution">
    <text evidence="8">The sequence shown here is derived from an EMBL/GenBank/DDBJ whole genome shotgun (WGS) entry which is preliminary data.</text>
</comment>
<reference evidence="8" key="1">
    <citation type="journal article" date="2020" name="J Insects Food Feed">
        <title>The yellow mealworm (Tenebrio molitor) genome: a resource for the emerging insects as food and feed industry.</title>
        <authorList>
            <person name="Eriksson T."/>
            <person name="Andere A."/>
            <person name="Kelstrup H."/>
            <person name="Emery V."/>
            <person name="Picard C."/>
        </authorList>
    </citation>
    <scope>NUCLEOTIDE SEQUENCE</scope>
    <source>
        <strain evidence="8">Stoneville</strain>
        <tissue evidence="8">Whole head</tissue>
    </source>
</reference>
<evidence type="ECO:0000256" key="3">
    <source>
        <dbReference type="ARBA" id="ARBA00022723"/>
    </source>
</evidence>
<dbReference type="CDD" id="cd03426">
    <property type="entry name" value="NUDIX_CoAse_Nudt7"/>
    <property type="match status" value="1"/>
</dbReference>
<keyword evidence="3" id="KW-0479">Metal-binding</keyword>
<feature type="domain" description="Nudix hydrolase" evidence="7">
    <location>
        <begin position="53"/>
        <end position="192"/>
    </location>
</feature>
<comment type="cofactor">
    <cofactor evidence="2">
        <name>Mg(2+)</name>
        <dbReference type="ChEBI" id="CHEBI:18420"/>
    </cofactor>
</comment>
<dbReference type="InterPro" id="IPR045121">
    <property type="entry name" value="CoAse"/>
</dbReference>
<dbReference type="Pfam" id="PF00293">
    <property type="entry name" value="NUDIX"/>
    <property type="match status" value="1"/>
</dbReference>
<protein>
    <recommendedName>
        <fullName evidence="7">Nudix hydrolase domain-containing protein</fullName>
    </recommendedName>
</protein>
<reference evidence="8" key="2">
    <citation type="submission" date="2021-08" db="EMBL/GenBank/DDBJ databases">
        <authorList>
            <person name="Eriksson T."/>
        </authorList>
    </citation>
    <scope>NUCLEOTIDE SEQUENCE</scope>
    <source>
        <strain evidence="8">Stoneville</strain>
        <tissue evidence="8">Whole head</tissue>
    </source>
</reference>
<dbReference type="Proteomes" id="UP000719412">
    <property type="component" value="Unassembled WGS sequence"/>
</dbReference>
<comment type="cofactor">
    <cofactor evidence="1">
        <name>Mn(2+)</name>
        <dbReference type="ChEBI" id="CHEBI:29035"/>
    </cofactor>
</comment>
<evidence type="ECO:0000256" key="1">
    <source>
        <dbReference type="ARBA" id="ARBA00001936"/>
    </source>
</evidence>